<dbReference type="AlphaFoldDB" id="A0A8X7VDR3"/>
<evidence type="ECO:0000259" key="5">
    <source>
        <dbReference type="Pfam" id="PF08662"/>
    </source>
</evidence>
<dbReference type="GO" id="GO:0003743">
    <property type="term" value="F:translation initiation factor activity"/>
    <property type="evidence" value="ECO:0007669"/>
    <property type="project" value="UniProtKB-KW"/>
</dbReference>
<organism evidence="6 7">
    <name type="scientific">Brassica carinata</name>
    <name type="common">Ethiopian mustard</name>
    <name type="synonym">Abyssinian cabbage</name>
    <dbReference type="NCBI Taxonomy" id="52824"/>
    <lineage>
        <taxon>Eukaryota</taxon>
        <taxon>Viridiplantae</taxon>
        <taxon>Streptophyta</taxon>
        <taxon>Embryophyta</taxon>
        <taxon>Tracheophyta</taxon>
        <taxon>Spermatophyta</taxon>
        <taxon>Magnoliopsida</taxon>
        <taxon>eudicotyledons</taxon>
        <taxon>Gunneridae</taxon>
        <taxon>Pentapetalae</taxon>
        <taxon>rosids</taxon>
        <taxon>malvids</taxon>
        <taxon>Brassicales</taxon>
        <taxon>Brassicaceae</taxon>
        <taxon>Brassiceae</taxon>
        <taxon>Brassica</taxon>
    </lineage>
</organism>
<dbReference type="Proteomes" id="UP000886595">
    <property type="component" value="Unassembled WGS sequence"/>
</dbReference>
<gene>
    <name evidence="6" type="ORF">Bca52824_028962</name>
</gene>
<comment type="caution">
    <text evidence="6">The sequence shown here is derived from an EMBL/GenBank/DDBJ whole genome shotgun (WGS) entry which is preliminary data.</text>
</comment>
<evidence type="ECO:0000256" key="1">
    <source>
        <dbReference type="ARBA" id="ARBA00022490"/>
    </source>
</evidence>
<keyword evidence="4" id="KW-0648">Protein biosynthesis</keyword>
<dbReference type="PANTHER" id="PTHR14068:SF0">
    <property type="entry name" value="EUKARYOTIC TRANSLATION INITIATION FACTOR 3 SUBUNIT B"/>
    <property type="match status" value="1"/>
</dbReference>
<keyword evidence="3" id="KW-0694">RNA-binding</keyword>
<evidence type="ECO:0000313" key="7">
    <source>
        <dbReference type="Proteomes" id="UP000886595"/>
    </source>
</evidence>
<dbReference type="GO" id="GO:0003723">
    <property type="term" value="F:RNA binding"/>
    <property type="evidence" value="ECO:0007669"/>
    <property type="project" value="UniProtKB-KW"/>
</dbReference>
<dbReference type="Pfam" id="PF08662">
    <property type="entry name" value="eIF2A"/>
    <property type="match status" value="1"/>
</dbReference>
<reference evidence="6 7" key="1">
    <citation type="submission" date="2020-02" db="EMBL/GenBank/DDBJ databases">
        <authorList>
            <person name="Ma Q."/>
            <person name="Huang Y."/>
            <person name="Song X."/>
            <person name="Pei D."/>
        </authorList>
    </citation>
    <scope>NUCLEOTIDE SEQUENCE [LARGE SCALE GENOMIC DNA]</scope>
    <source>
        <strain evidence="6">Sxm20200214</strain>
        <tissue evidence="6">Leaf</tissue>
    </source>
</reference>
<dbReference type="Gene3D" id="2.130.10.10">
    <property type="entry name" value="YVTN repeat-like/Quinoprotein amine dehydrogenase"/>
    <property type="match status" value="1"/>
</dbReference>
<evidence type="ECO:0000313" key="6">
    <source>
        <dbReference type="EMBL" id="KAG2309214.1"/>
    </source>
</evidence>
<dbReference type="GO" id="GO:0005852">
    <property type="term" value="C:eukaryotic translation initiation factor 3 complex"/>
    <property type="evidence" value="ECO:0007669"/>
    <property type="project" value="InterPro"/>
</dbReference>
<dbReference type="InterPro" id="IPR013979">
    <property type="entry name" value="TIF_beta_prop-like"/>
</dbReference>
<feature type="domain" description="Translation initiation factor beta propellor-like" evidence="5">
    <location>
        <begin position="388"/>
        <end position="427"/>
    </location>
</feature>
<accession>A0A8X7VDR3</accession>
<name>A0A8X7VDR3_BRACI</name>
<dbReference type="InterPro" id="IPR011400">
    <property type="entry name" value="EIF3B"/>
</dbReference>
<evidence type="ECO:0000256" key="2">
    <source>
        <dbReference type="ARBA" id="ARBA00022540"/>
    </source>
</evidence>
<keyword evidence="2" id="KW-0396">Initiation factor</keyword>
<dbReference type="OrthoDB" id="1098397at2759"/>
<dbReference type="InterPro" id="IPR015943">
    <property type="entry name" value="WD40/YVTN_repeat-like_dom_sf"/>
</dbReference>
<keyword evidence="7" id="KW-1185">Reference proteome</keyword>
<protein>
    <recommendedName>
        <fullName evidence="5">Translation initiation factor beta propellor-like domain-containing protein</fullName>
    </recommendedName>
</protein>
<dbReference type="SUPFAM" id="SSF82171">
    <property type="entry name" value="DPP6 N-terminal domain-like"/>
    <property type="match status" value="1"/>
</dbReference>
<dbReference type="GO" id="GO:0031369">
    <property type="term" value="F:translation initiation factor binding"/>
    <property type="evidence" value="ECO:0007669"/>
    <property type="project" value="InterPro"/>
</dbReference>
<proteinExistence type="predicted"/>
<evidence type="ECO:0000256" key="3">
    <source>
        <dbReference type="ARBA" id="ARBA00022884"/>
    </source>
</evidence>
<evidence type="ECO:0000256" key="4">
    <source>
        <dbReference type="ARBA" id="ARBA00022917"/>
    </source>
</evidence>
<keyword evidence="1" id="KW-0963">Cytoplasm</keyword>
<dbReference type="PANTHER" id="PTHR14068">
    <property type="entry name" value="EUKARYOTIC TRANSLATION INITIATION FACTOR 3 EIF3 -RELATED"/>
    <property type="match status" value="1"/>
</dbReference>
<dbReference type="EMBL" id="JAAMPC010000006">
    <property type="protein sequence ID" value="KAG2309214.1"/>
    <property type="molecule type" value="Genomic_DNA"/>
</dbReference>
<sequence>MLKTGSGRSNDEESHLRFIPLVIKRVPNSTPESSSLTRQYFHIPFKMEECCDGKTLDQLFARVGPYTMLAWNNHWSPCEEFAQPFLTVPVDKYGHSGWSPLGSYFVTSHDHNVSIWGSKDYLNGFGNLMCFNHHKVEQFDVSPGEKYLVTYNRPKPSDPKVSASLLPFFPQFQSDGEVFKLVPPTNLQGLWLKIFDVTSGKGVVGVNRGAADSPQWPVIRWAGGKDDKYFATLSKNNTISVYETETFSPLGEKPLYLDDVVDISWSPTESLLAVLLKGRGKQPAKALLLRIPDKVKLAEKDLPAGDCKMHWQSNGEYLAVNTYSGFEFFRITEEGLPMDSLVDKKILTFARKPSGNRFAVIHGDEETNISDPHQKTRACHRSTKRGYQLKQITTVKHPKANHVVWDPSGRYVATAFTIPQQKFDANYDCERDEPLERFHMLSSNGDFLYFHQCDYPLIQLDWRPYGGGIIDDELLETRKRFLLETNEGSWF</sequence>